<dbReference type="Proteomes" id="UP000290921">
    <property type="component" value="Unassembled WGS sequence"/>
</dbReference>
<evidence type="ECO:0000256" key="1">
    <source>
        <dbReference type="SAM" id="Phobius"/>
    </source>
</evidence>
<name>A0A4Q0VE45_CLOTA</name>
<feature type="transmembrane region" description="Helical" evidence="1">
    <location>
        <begin position="66"/>
        <end position="91"/>
    </location>
</feature>
<keyword evidence="1" id="KW-0472">Membrane</keyword>
<comment type="caution">
    <text evidence="2">The sequence shown here is derived from an EMBL/GenBank/DDBJ whole genome shotgun (WGS) entry which is preliminary data.</text>
</comment>
<feature type="transmembrane region" description="Helical" evidence="1">
    <location>
        <begin position="208"/>
        <end position="233"/>
    </location>
</feature>
<evidence type="ECO:0000313" key="2">
    <source>
        <dbReference type="EMBL" id="RXI49253.1"/>
    </source>
</evidence>
<reference evidence="2 3" key="1">
    <citation type="submission" date="2018-06" db="EMBL/GenBank/DDBJ databases">
        <title>Genome conservation of Clostridium tetani.</title>
        <authorList>
            <person name="Bruggemann H."/>
            <person name="Popoff M.R."/>
        </authorList>
    </citation>
    <scope>NUCLEOTIDE SEQUENCE [LARGE SCALE GENOMIC DNA]</scope>
    <source>
        <strain evidence="2 3">2017.061</strain>
    </source>
</reference>
<proteinExistence type="predicted"/>
<feature type="transmembrane region" description="Helical" evidence="1">
    <location>
        <begin position="182"/>
        <end position="202"/>
    </location>
</feature>
<feature type="transmembrane region" description="Helical" evidence="1">
    <location>
        <begin position="112"/>
        <end position="135"/>
    </location>
</feature>
<organism evidence="2 3">
    <name type="scientific">Clostridium tetani</name>
    <dbReference type="NCBI Taxonomy" id="1513"/>
    <lineage>
        <taxon>Bacteria</taxon>
        <taxon>Bacillati</taxon>
        <taxon>Bacillota</taxon>
        <taxon>Clostridia</taxon>
        <taxon>Eubacteriales</taxon>
        <taxon>Clostridiaceae</taxon>
        <taxon>Clostridium</taxon>
    </lineage>
</organism>
<protein>
    <recommendedName>
        <fullName evidence="4">Beta-carotene 15,15'-monooxygenase</fullName>
    </recommendedName>
</protein>
<evidence type="ECO:0008006" key="4">
    <source>
        <dbReference type="Google" id="ProtNLM"/>
    </source>
</evidence>
<evidence type="ECO:0000313" key="3">
    <source>
        <dbReference type="Proteomes" id="UP000290921"/>
    </source>
</evidence>
<dbReference type="EMBL" id="QMAP01000004">
    <property type="protein sequence ID" value="RXI49253.1"/>
    <property type="molecule type" value="Genomic_DNA"/>
</dbReference>
<feature type="transmembrane region" description="Helical" evidence="1">
    <location>
        <begin position="12"/>
        <end position="31"/>
    </location>
</feature>
<keyword evidence="1" id="KW-0812">Transmembrane</keyword>
<sequence>MYNEVWQKYKKGFKFILPFILLQIIFESVGFRRTGNSNIDTYTLIKEIGTSMANSIGLENSIANSIIWLVFFLFVSSLFYIFLIVVIKSIVNQRPINYKEKIEESVDYFTRYFGVNIIMTIILAIVTLVSGIFMISPYTVLISPILIVSMDTLLKPCGAYLVYYNSSIDEALSDGVKLGKDYFWRIIFLSFIITFINILTNASTNLNIITYSLMDFFKVSIKFYILMFSMYICKREDVLDIKK</sequence>
<feature type="transmembrane region" description="Helical" evidence="1">
    <location>
        <begin position="141"/>
        <end position="162"/>
    </location>
</feature>
<dbReference type="AlphaFoldDB" id="A0A4Q0VE45"/>
<dbReference type="RefSeq" id="WP_129030008.1">
    <property type="nucleotide sequence ID" value="NZ_QMAP01000004.1"/>
</dbReference>
<gene>
    <name evidence="2" type="ORF">DP130_04125</name>
</gene>
<keyword evidence="1" id="KW-1133">Transmembrane helix</keyword>
<accession>A0A4Q0VE45</accession>